<feature type="transmembrane region" description="Helical" evidence="8">
    <location>
        <begin position="109"/>
        <end position="130"/>
    </location>
</feature>
<gene>
    <name evidence="9" type="ORF">KS419_01295</name>
</gene>
<protein>
    <submittedName>
        <fullName evidence="9">Ribose ABC transporter permease</fullName>
    </submittedName>
</protein>
<keyword evidence="3" id="KW-1003">Cell membrane</keyword>
<evidence type="ECO:0000313" key="10">
    <source>
        <dbReference type="Proteomes" id="UP000784880"/>
    </source>
</evidence>
<dbReference type="PANTHER" id="PTHR32196">
    <property type="entry name" value="ABC TRANSPORTER PERMEASE PROTEIN YPHD-RELATED-RELATED"/>
    <property type="match status" value="1"/>
</dbReference>
<evidence type="ECO:0000313" key="9">
    <source>
        <dbReference type="EMBL" id="MBU9710399.1"/>
    </source>
</evidence>
<dbReference type="PANTHER" id="PTHR32196:SF21">
    <property type="entry name" value="ABC TRANSPORTER PERMEASE PROTEIN YPHD-RELATED"/>
    <property type="match status" value="1"/>
</dbReference>
<evidence type="ECO:0000256" key="7">
    <source>
        <dbReference type="ARBA" id="ARBA00023136"/>
    </source>
</evidence>
<dbReference type="EMBL" id="JAHQCS010000026">
    <property type="protein sequence ID" value="MBU9710399.1"/>
    <property type="molecule type" value="Genomic_DNA"/>
</dbReference>
<evidence type="ECO:0000256" key="3">
    <source>
        <dbReference type="ARBA" id="ARBA00022475"/>
    </source>
</evidence>
<feature type="transmembrane region" description="Helical" evidence="8">
    <location>
        <begin position="64"/>
        <end position="97"/>
    </location>
</feature>
<reference evidence="9 10" key="1">
    <citation type="submission" date="2021-06" db="EMBL/GenBank/DDBJ databases">
        <title>Bacillus sp. RD4P76, an endophyte from a halophyte.</title>
        <authorList>
            <person name="Sun J.-Q."/>
        </authorList>
    </citation>
    <scope>NUCLEOTIDE SEQUENCE [LARGE SCALE GENOMIC DNA]</scope>
    <source>
        <strain evidence="9 10">CGMCC 1.15917</strain>
    </source>
</reference>
<comment type="subcellular location">
    <subcellularLocation>
        <location evidence="1">Cell membrane</location>
        <topology evidence="1">Multi-pass membrane protein</topology>
    </subcellularLocation>
</comment>
<dbReference type="Proteomes" id="UP000784880">
    <property type="component" value="Unassembled WGS sequence"/>
</dbReference>
<keyword evidence="2" id="KW-0813">Transport</keyword>
<feature type="transmembrane region" description="Helical" evidence="8">
    <location>
        <begin position="203"/>
        <end position="221"/>
    </location>
</feature>
<name>A0ABS6J9P2_9BACI</name>
<keyword evidence="4" id="KW-0997">Cell inner membrane</keyword>
<evidence type="ECO:0000256" key="5">
    <source>
        <dbReference type="ARBA" id="ARBA00022692"/>
    </source>
</evidence>
<keyword evidence="7 8" id="KW-0472">Membrane</keyword>
<accession>A0ABS6J9P2</accession>
<evidence type="ECO:0000256" key="1">
    <source>
        <dbReference type="ARBA" id="ARBA00004651"/>
    </source>
</evidence>
<sequence>MLLDKYRVLVIFIVLLIVASFLSDAFFTTTNLFNIFRQVSIVAIISVGMTLVILTSGIDLSVGSVMAFAGAVAAGVITSGIPFPIAILVCILVGLIMGAFNGMIVSKGGVPAFIATLAVMVIARGMTLLYTQGNPIVISDPGFRFIGGGTVFGIPFPVILMILIFLMMYWVLKHTTFGRYIYAIGGNEEAARLAGISVDRVKIAVYALAGFFASVSALIYTSRLMSAQPNAGAGIELDAIAAVIIGGTRLSGGKGGVMGTLIGALIMGVLDNILNLMNVSPFSKDIAKGLVILFAVLVDSKLARLKK</sequence>
<evidence type="ECO:0000256" key="4">
    <source>
        <dbReference type="ARBA" id="ARBA00022519"/>
    </source>
</evidence>
<comment type="caution">
    <text evidence="9">The sequence shown here is derived from an EMBL/GenBank/DDBJ whole genome shotgun (WGS) entry which is preliminary data.</text>
</comment>
<feature type="transmembrane region" description="Helical" evidence="8">
    <location>
        <begin position="257"/>
        <end position="274"/>
    </location>
</feature>
<keyword evidence="10" id="KW-1185">Reference proteome</keyword>
<proteinExistence type="predicted"/>
<keyword evidence="5 8" id="KW-0812">Transmembrane</keyword>
<evidence type="ECO:0000256" key="8">
    <source>
        <dbReference type="SAM" id="Phobius"/>
    </source>
</evidence>
<feature type="transmembrane region" description="Helical" evidence="8">
    <location>
        <begin position="150"/>
        <end position="172"/>
    </location>
</feature>
<feature type="transmembrane region" description="Helical" evidence="8">
    <location>
        <begin position="39"/>
        <end position="58"/>
    </location>
</feature>
<dbReference type="InterPro" id="IPR001851">
    <property type="entry name" value="ABC_transp_permease"/>
</dbReference>
<dbReference type="CDD" id="cd06579">
    <property type="entry name" value="TM_PBP1_transp_AraH_like"/>
    <property type="match status" value="1"/>
</dbReference>
<evidence type="ECO:0000256" key="2">
    <source>
        <dbReference type="ARBA" id="ARBA00022448"/>
    </source>
</evidence>
<feature type="transmembrane region" description="Helical" evidence="8">
    <location>
        <begin position="6"/>
        <end position="27"/>
    </location>
</feature>
<keyword evidence="6 8" id="KW-1133">Transmembrane helix</keyword>
<evidence type="ECO:0000256" key="6">
    <source>
        <dbReference type="ARBA" id="ARBA00022989"/>
    </source>
</evidence>
<dbReference type="Pfam" id="PF02653">
    <property type="entry name" value="BPD_transp_2"/>
    <property type="match status" value="1"/>
</dbReference>
<organism evidence="9 10">
    <name type="scientific">Evansella tamaricis</name>
    <dbReference type="NCBI Taxonomy" id="2069301"/>
    <lineage>
        <taxon>Bacteria</taxon>
        <taxon>Bacillati</taxon>
        <taxon>Bacillota</taxon>
        <taxon>Bacilli</taxon>
        <taxon>Bacillales</taxon>
        <taxon>Bacillaceae</taxon>
        <taxon>Evansella</taxon>
    </lineage>
</organism>